<sequence>MELVFEILSYVPPYDLLKLARINKASRCLLLSRSSAFLWRISRANADDIPDPPFEFSEPADAHLSSTIAVFARIEEKAEAEGWAFEVESPHQMKGYPTGKLASNPCINRKDKNTLNEEDWLKIQPLIPEPLQQQRNVLVDRTVSGRMFLLEEAYGRFQKSYFCQHSAICSTLGDLIVTDGPIKTLIQATLLNHHPASIDSEFSMRSLETFLSSEFASTAHK</sequence>
<dbReference type="Proteomes" id="UP001163835">
    <property type="component" value="Unassembled WGS sequence"/>
</dbReference>
<gene>
    <name evidence="1" type="ORF">F5876DRAFT_79679</name>
</gene>
<evidence type="ECO:0000313" key="1">
    <source>
        <dbReference type="EMBL" id="KAJ3807463.1"/>
    </source>
</evidence>
<name>A0ACC1TS32_9AGAR</name>
<proteinExistence type="predicted"/>
<evidence type="ECO:0000313" key="2">
    <source>
        <dbReference type="Proteomes" id="UP001163835"/>
    </source>
</evidence>
<reference evidence="1" key="1">
    <citation type="submission" date="2022-09" db="EMBL/GenBank/DDBJ databases">
        <title>A Global Phylogenomic Analysis of the Shiitake Genus Lentinula.</title>
        <authorList>
            <consortium name="DOE Joint Genome Institute"/>
            <person name="Sierra-Patev S."/>
            <person name="Min B."/>
            <person name="Naranjo-Ortiz M."/>
            <person name="Looney B."/>
            <person name="Konkel Z."/>
            <person name="Slot J.C."/>
            <person name="Sakamoto Y."/>
            <person name="Steenwyk J.L."/>
            <person name="Rokas A."/>
            <person name="Carro J."/>
            <person name="Camarero S."/>
            <person name="Ferreira P."/>
            <person name="Molpeceres G."/>
            <person name="Ruiz-Duenas F.J."/>
            <person name="Serrano A."/>
            <person name="Henrissat B."/>
            <person name="Drula E."/>
            <person name="Hughes K.W."/>
            <person name="Mata J.L."/>
            <person name="Ishikawa N.K."/>
            <person name="Vargas-Isla R."/>
            <person name="Ushijima S."/>
            <person name="Smith C.A."/>
            <person name="Ahrendt S."/>
            <person name="Andreopoulos W."/>
            <person name="He G."/>
            <person name="Labutti K."/>
            <person name="Lipzen A."/>
            <person name="Ng V."/>
            <person name="Riley R."/>
            <person name="Sandor L."/>
            <person name="Barry K."/>
            <person name="Martinez A.T."/>
            <person name="Xiao Y."/>
            <person name="Gibbons J.G."/>
            <person name="Terashima K."/>
            <person name="Grigoriev I.V."/>
            <person name="Hibbett D.S."/>
        </authorList>
    </citation>
    <scope>NUCLEOTIDE SEQUENCE</scope>
    <source>
        <strain evidence="1">TMI1499</strain>
    </source>
</reference>
<comment type="caution">
    <text evidence="1">The sequence shown here is derived from an EMBL/GenBank/DDBJ whole genome shotgun (WGS) entry which is preliminary data.</text>
</comment>
<organism evidence="1 2">
    <name type="scientific">Lentinula aff. lateritia</name>
    <dbReference type="NCBI Taxonomy" id="2804960"/>
    <lineage>
        <taxon>Eukaryota</taxon>
        <taxon>Fungi</taxon>
        <taxon>Dikarya</taxon>
        <taxon>Basidiomycota</taxon>
        <taxon>Agaricomycotina</taxon>
        <taxon>Agaricomycetes</taxon>
        <taxon>Agaricomycetidae</taxon>
        <taxon>Agaricales</taxon>
        <taxon>Marasmiineae</taxon>
        <taxon>Omphalotaceae</taxon>
        <taxon>Lentinula</taxon>
    </lineage>
</organism>
<accession>A0ACC1TS32</accession>
<dbReference type="EMBL" id="MU795303">
    <property type="protein sequence ID" value="KAJ3807463.1"/>
    <property type="molecule type" value="Genomic_DNA"/>
</dbReference>
<keyword evidence="2" id="KW-1185">Reference proteome</keyword>
<protein>
    <submittedName>
        <fullName evidence="1">Uncharacterized protein</fullName>
    </submittedName>
</protein>